<dbReference type="Proteomes" id="UP001158576">
    <property type="component" value="Chromosome 2"/>
</dbReference>
<feature type="region of interest" description="Disordered" evidence="1">
    <location>
        <begin position="302"/>
        <end position="338"/>
    </location>
</feature>
<proteinExistence type="predicted"/>
<feature type="compositionally biased region" description="Basic and acidic residues" evidence="1">
    <location>
        <begin position="467"/>
        <end position="483"/>
    </location>
</feature>
<feature type="compositionally biased region" description="Polar residues" evidence="1">
    <location>
        <begin position="512"/>
        <end position="522"/>
    </location>
</feature>
<keyword evidence="3" id="KW-1185">Reference proteome</keyword>
<protein>
    <submittedName>
        <fullName evidence="2">Oidioi.mRNA.OKI2018_I69.chr2.g7682.t1.cds</fullName>
    </submittedName>
</protein>
<feature type="compositionally biased region" description="Acidic residues" evidence="1">
    <location>
        <begin position="484"/>
        <end position="500"/>
    </location>
</feature>
<gene>
    <name evidence="2" type="ORF">OKIOD_LOCUS16447</name>
</gene>
<accession>A0ABN7TBK8</accession>
<organism evidence="2 3">
    <name type="scientific">Oikopleura dioica</name>
    <name type="common">Tunicate</name>
    <dbReference type="NCBI Taxonomy" id="34765"/>
    <lineage>
        <taxon>Eukaryota</taxon>
        <taxon>Metazoa</taxon>
        <taxon>Chordata</taxon>
        <taxon>Tunicata</taxon>
        <taxon>Appendicularia</taxon>
        <taxon>Copelata</taxon>
        <taxon>Oikopleuridae</taxon>
        <taxon>Oikopleura</taxon>
    </lineage>
</organism>
<feature type="region of interest" description="Disordered" evidence="1">
    <location>
        <begin position="440"/>
        <end position="522"/>
    </location>
</feature>
<sequence length="522" mass="60348">MGRMWNTASGLVQCADPAATPTQSGFNEVKMLKRGRKPGKQTMTVAEQLTYIVKREDELTRLYVPSWRKSAEDFLLQNPQFGMSTTNARLIYDRRDLIREYVDLGLTFRQKTTKKEADKFRHLRSTLSDKAYKEEVMKVKKIQRIKTFNRLKYLKRQLNEKGEDLSDEQKEMLSVCEMKKLEKDEDIENRRKQVWRCEISLVEFPTIPGNIDVTVRPESRKFTVDGLSMKQGMTESGFKFRGETRWRKSFDIPENVDTERGPRIRKKDGDATTLIVTFDLKKDDDDDDEDDEEVITLVEVTEEQENMEKDSHSSGEGMKLRSKKKSRKTSDRITKETFPTITVPELSSSEDESKVEDKKEGFFIQNSSSKTVYKMVSRKEYCIDPDVPESAKKIIREEFSKKKPPSETELKLICLKTGAKFAELNHFMKRYFTIGNYARSPLPRGRLSNDDPNPPQQKSTEIIEEDQVTKETSDEGEATKDEGDSSESEEETDEEGEYNSDGDQVFHITDIFDTSTGKSFFA</sequence>
<name>A0ABN7TBK8_OIKDI</name>
<evidence type="ECO:0000256" key="1">
    <source>
        <dbReference type="SAM" id="MobiDB-lite"/>
    </source>
</evidence>
<evidence type="ECO:0000313" key="3">
    <source>
        <dbReference type="Proteomes" id="UP001158576"/>
    </source>
</evidence>
<evidence type="ECO:0000313" key="2">
    <source>
        <dbReference type="EMBL" id="CAG5113592.1"/>
    </source>
</evidence>
<dbReference type="EMBL" id="OU015567">
    <property type="protein sequence ID" value="CAG5113592.1"/>
    <property type="molecule type" value="Genomic_DNA"/>
</dbReference>
<reference evidence="2 3" key="1">
    <citation type="submission" date="2021-04" db="EMBL/GenBank/DDBJ databases">
        <authorList>
            <person name="Bliznina A."/>
        </authorList>
    </citation>
    <scope>NUCLEOTIDE SEQUENCE [LARGE SCALE GENOMIC DNA]</scope>
</reference>